<dbReference type="GO" id="GO:0006935">
    <property type="term" value="P:chemotaxis"/>
    <property type="evidence" value="ECO:0007669"/>
    <property type="project" value="InterPro"/>
</dbReference>
<reference evidence="7 8" key="1">
    <citation type="submission" date="2017-06" db="EMBL/GenBank/DDBJ databases">
        <title>Complete genome sequence of Nitrospirillum amazonense strain CBAmC, an endophytic nitrogen-fixing and plant growth-promoting bacterium, isolated from sugarcane.</title>
        <authorList>
            <person name="Schwab S."/>
            <person name="dos Santos Teixeira K.R."/>
            <person name="Simoes Araujo J.L."/>
            <person name="Soares Vidal M."/>
            <person name="Borges de Freitas H.R."/>
            <person name="Rivello Crivelaro A.L."/>
            <person name="Bueno de Camargo Nunes A."/>
            <person name="dos Santos C.M."/>
            <person name="Palmeira da Silva Rosa D."/>
            <person name="da Silva Padilha D."/>
            <person name="da Silva E."/>
            <person name="Araujo Terra L."/>
            <person name="Soares Mendes V."/>
            <person name="Farinelli L."/>
            <person name="Magalhaes Cruz L."/>
            <person name="Baldani J.I."/>
        </authorList>
    </citation>
    <scope>NUCLEOTIDE SEQUENCE [LARGE SCALE GENOMIC DNA]</scope>
    <source>
        <strain evidence="7 8">CBAmC</strain>
    </source>
</reference>
<dbReference type="PRINTS" id="PR00260">
    <property type="entry name" value="CHEMTRNSDUCR"/>
</dbReference>
<dbReference type="Proteomes" id="UP000197153">
    <property type="component" value="Chromosome 1"/>
</dbReference>
<dbReference type="CDD" id="cd00130">
    <property type="entry name" value="PAS"/>
    <property type="match status" value="1"/>
</dbReference>
<evidence type="ECO:0000259" key="4">
    <source>
        <dbReference type="PROSITE" id="PS50111"/>
    </source>
</evidence>
<proteinExistence type="inferred from homology"/>
<evidence type="ECO:0008006" key="9">
    <source>
        <dbReference type="Google" id="ProtNLM"/>
    </source>
</evidence>
<evidence type="ECO:0000259" key="5">
    <source>
        <dbReference type="PROSITE" id="PS50112"/>
    </source>
</evidence>
<evidence type="ECO:0000259" key="6">
    <source>
        <dbReference type="PROSITE" id="PS50113"/>
    </source>
</evidence>
<dbReference type="SUPFAM" id="SSF55785">
    <property type="entry name" value="PYP-like sensor domain (PAS domain)"/>
    <property type="match status" value="1"/>
</dbReference>
<dbReference type="EMBL" id="CP022110">
    <property type="protein sequence ID" value="ASG20435.1"/>
    <property type="molecule type" value="Genomic_DNA"/>
</dbReference>
<dbReference type="InterPro" id="IPR000700">
    <property type="entry name" value="PAS-assoc_C"/>
</dbReference>
<name>A0A248JP12_9PROT</name>
<protein>
    <recommendedName>
        <fullName evidence="9">Chemotaxis protein</fullName>
    </recommendedName>
</protein>
<dbReference type="RefSeq" id="WP_088871299.1">
    <property type="nucleotide sequence ID" value="NZ_CP022110.1"/>
</dbReference>
<dbReference type="InterPro" id="IPR013655">
    <property type="entry name" value="PAS_fold_3"/>
</dbReference>
<dbReference type="InterPro" id="IPR000014">
    <property type="entry name" value="PAS"/>
</dbReference>
<evidence type="ECO:0000256" key="3">
    <source>
        <dbReference type="PROSITE-ProRule" id="PRU00284"/>
    </source>
</evidence>
<dbReference type="Gene3D" id="1.10.287.950">
    <property type="entry name" value="Methyl-accepting chemotaxis protein"/>
    <property type="match status" value="1"/>
</dbReference>
<dbReference type="PANTHER" id="PTHR32089">
    <property type="entry name" value="METHYL-ACCEPTING CHEMOTAXIS PROTEIN MCPB"/>
    <property type="match status" value="1"/>
</dbReference>
<feature type="domain" description="PAS" evidence="5">
    <location>
        <begin position="146"/>
        <end position="202"/>
    </location>
</feature>
<dbReference type="NCBIfam" id="TIGR00229">
    <property type="entry name" value="sensory_box"/>
    <property type="match status" value="1"/>
</dbReference>
<dbReference type="PROSITE" id="PS50113">
    <property type="entry name" value="PAC"/>
    <property type="match status" value="1"/>
</dbReference>
<dbReference type="SMART" id="SM00283">
    <property type="entry name" value="MA"/>
    <property type="match status" value="1"/>
</dbReference>
<evidence type="ECO:0000256" key="2">
    <source>
        <dbReference type="ARBA" id="ARBA00029447"/>
    </source>
</evidence>
<evidence type="ECO:0000313" key="8">
    <source>
        <dbReference type="Proteomes" id="UP000197153"/>
    </source>
</evidence>
<dbReference type="Pfam" id="PF00015">
    <property type="entry name" value="MCPsignal"/>
    <property type="match status" value="1"/>
</dbReference>
<dbReference type="GO" id="GO:0007165">
    <property type="term" value="P:signal transduction"/>
    <property type="evidence" value="ECO:0007669"/>
    <property type="project" value="UniProtKB-KW"/>
</dbReference>
<dbReference type="SUPFAM" id="SSF58104">
    <property type="entry name" value="Methyl-accepting chemotaxis protein (MCP) signaling domain"/>
    <property type="match status" value="1"/>
</dbReference>
<dbReference type="Gene3D" id="3.30.450.20">
    <property type="entry name" value="PAS domain"/>
    <property type="match status" value="2"/>
</dbReference>
<keyword evidence="8" id="KW-1185">Reference proteome</keyword>
<sequence>MFGFSKNNDAINRQISALSALRAKVMVADVDLNIVYVNPSVVALLRDVEQDLRKELPRLNVDRLVGSNIDIFHKNPAHQRGMLAKLAKPHAATIKVASHQFDLLVTPLNDGGRRIGFVVEWADAKERLENLDYAGQIAAIRRSQAVIEFTTDGIITKANDNFLTVMGYRLDEVVGKHHQMFVDRDYGATAEYRQFWEALKRGEFKAAQFKRVSKSGKAVWIEGAYNPIFDEKGQVTKVVKFAVDVTAQVNLLNNLKVLIDQNFGEIERALEKSTHETSSAGAAAGTTANSVQMVAASAEELAASIAEISQSMSRARTATDSAFDRTIQVGESTDRLAAAAQAMNGIVGLINNIAGQINLLALNATIEAARAGEAGKGFAVVASEVKNLANQSAKATEQISGEIEGIQSTSAEVAGALNAIRDAVSIVREHVSGTAAAVEEQSAVTRSMSTNMHSASSAVSTVTTNVTAISAAISQVAAAVDKTKEAAQVLVR</sequence>
<evidence type="ECO:0000256" key="1">
    <source>
        <dbReference type="ARBA" id="ARBA00023224"/>
    </source>
</evidence>
<dbReference type="PANTHER" id="PTHR32089:SF112">
    <property type="entry name" value="LYSOZYME-LIKE PROTEIN-RELATED"/>
    <property type="match status" value="1"/>
</dbReference>
<dbReference type="Pfam" id="PF08447">
    <property type="entry name" value="PAS_3"/>
    <property type="match status" value="1"/>
</dbReference>
<dbReference type="InterPro" id="IPR035965">
    <property type="entry name" value="PAS-like_dom_sf"/>
</dbReference>
<comment type="similarity">
    <text evidence="2">Belongs to the methyl-accepting chemotaxis (MCP) protein family.</text>
</comment>
<organism evidence="7 8">
    <name type="scientific">Nitrospirillum viridazoti CBAmc</name>
    <dbReference type="NCBI Taxonomy" id="1441467"/>
    <lineage>
        <taxon>Bacteria</taxon>
        <taxon>Pseudomonadati</taxon>
        <taxon>Pseudomonadota</taxon>
        <taxon>Alphaproteobacteria</taxon>
        <taxon>Rhodospirillales</taxon>
        <taxon>Azospirillaceae</taxon>
        <taxon>Nitrospirillum</taxon>
        <taxon>Nitrospirillum viridazoti</taxon>
    </lineage>
</organism>
<dbReference type="AlphaFoldDB" id="A0A248JP12"/>
<dbReference type="InterPro" id="IPR004090">
    <property type="entry name" value="Chemotax_Me-accpt_rcpt"/>
</dbReference>
<dbReference type="GO" id="GO:0004888">
    <property type="term" value="F:transmembrane signaling receptor activity"/>
    <property type="evidence" value="ECO:0007669"/>
    <property type="project" value="InterPro"/>
</dbReference>
<dbReference type="GO" id="GO:0016020">
    <property type="term" value="C:membrane"/>
    <property type="evidence" value="ECO:0007669"/>
    <property type="project" value="InterPro"/>
</dbReference>
<evidence type="ECO:0000313" key="7">
    <source>
        <dbReference type="EMBL" id="ASG20435.1"/>
    </source>
</evidence>
<feature type="domain" description="Methyl-accepting transducer" evidence="4">
    <location>
        <begin position="255"/>
        <end position="477"/>
    </location>
</feature>
<accession>A0A248JP12</accession>
<dbReference type="InterPro" id="IPR004089">
    <property type="entry name" value="MCPsignal_dom"/>
</dbReference>
<dbReference type="PROSITE" id="PS50111">
    <property type="entry name" value="CHEMOTAXIS_TRANSDUC_2"/>
    <property type="match status" value="1"/>
</dbReference>
<feature type="domain" description="PAC" evidence="6">
    <location>
        <begin position="205"/>
        <end position="257"/>
    </location>
</feature>
<dbReference type="PROSITE" id="PS50112">
    <property type="entry name" value="PAS"/>
    <property type="match status" value="1"/>
</dbReference>
<keyword evidence="1 3" id="KW-0807">Transducer</keyword>
<gene>
    <name evidence="7" type="ORF">Y958_06125</name>
</gene>
<dbReference type="KEGG" id="nao:Y958_06125"/>